<evidence type="ECO:0000313" key="1">
    <source>
        <dbReference type="EMBL" id="QSQ24716.1"/>
    </source>
</evidence>
<reference evidence="1 2" key="1">
    <citation type="submission" date="2021-02" db="EMBL/GenBank/DDBJ databases">
        <title>De Novo genome assembly of isolated myxobacteria.</title>
        <authorList>
            <person name="Stevens D.C."/>
        </authorList>
    </citation>
    <scope>NUCLEOTIDE SEQUENCE [LARGE SCALE GENOMIC DNA]</scope>
    <source>
        <strain evidence="2">SCPEA02</strain>
    </source>
</reference>
<dbReference type="Proteomes" id="UP000662747">
    <property type="component" value="Chromosome"/>
</dbReference>
<organism evidence="1 2">
    <name type="scientific">Pyxidicoccus parkwayensis</name>
    <dbReference type="NCBI Taxonomy" id="2813578"/>
    <lineage>
        <taxon>Bacteria</taxon>
        <taxon>Pseudomonadati</taxon>
        <taxon>Myxococcota</taxon>
        <taxon>Myxococcia</taxon>
        <taxon>Myxococcales</taxon>
        <taxon>Cystobacterineae</taxon>
        <taxon>Myxococcaceae</taxon>
        <taxon>Pyxidicoccus</taxon>
    </lineage>
</organism>
<protein>
    <recommendedName>
        <fullName evidence="3">Lipoprotein</fullName>
    </recommendedName>
</protein>
<name>A0ABX7P0K5_9BACT</name>
<evidence type="ECO:0000313" key="2">
    <source>
        <dbReference type="Proteomes" id="UP000662747"/>
    </source>
</evidence>
<evidence type="ECO:0008006" key="3">
    <source>
        <dbReference type="Google" id="ProtNLM"/>
    </source>
</evidence>
<gene>
    <name evidence="1" type="ORF">JY651_07145</name>
</gene>
<sequence length="400" mass="42752">MLRRLAVASFALTAACAGQQKTDAAAGGKSVPTEERVRITNQPPFDLISCFPRELKMPEHNSQGVVLGALLAARPQVLECLVDPKNRGPAEATKVSVKTTVTDQGATHAITGENLTPEGTACIQKVLDTQVQPAALAKGAQPVEATIPFEHTATGLNSVKFGINEGSDFTGAVRLAQPSWCDCYANFKDKVPPALTAKVKLVKTQQTPAEVTFEPSGSTEGDQLAACLQPKIAALPAKLSSDELGFSYRFVHFNSAAPEAAAATLPPELRFLQLDLVRTQRAADQAIADGARTPAAQAFAEVVDRYQKTKNYKLFDELESKCNTLVAADTRVTEALTGRQATEQAALAIAQEMKAKDAEGWTEAEAATQKNLDETVKELAEAQKIATQDKSACPKKTYKK</sequence>
<keyword evidence="2" id="KW-1185">Reference proteome</keyword>
<accession>A0ABX7P0K5</accession>
<dbReference type="PROSITE" id="PS51257">
    <property type="entry name" value="PROKAR_LIPOPROTEIN"/>
    <property type="match status" value="1"/>
</dbReference>
<dbReference type="RefSeq" id="WP_206726277.1">
    <property type="nucleotide sequence ID" value="NZ_CP071090.1"/>
</dbReference>
<proteinExistence type="predicted"/>
<dbReference type="EMBL" id="CP071090">
    <property type="protein sequence ID" value="QSQ24716.1"/>
    <property type="molecule type" value="Genomic_DNA"/>
</dbReference>